<comment type="subunit">
    <text evidence="3">Component of the cytochrome c oxidase (complex IV, CIV), a multisubunit enzyme composed of a catalytic core of 3 subunits and several supernumerary subunits. The complex exists as a monomer or a dimer and forms supercomplexes (SCs) in the inner mitochondrial membrane with ubiquinol-cytochrome c oxidoreductase (cytochrome b-c1 complex, complex III, CIII).</text>
</comment>
<evidence type="ECO:0000256" key="7">
    <source>
        <dbReference type="ARBA" id="ARBA00022692"/>
    </source>
</evidence>
<dbReference type="NCBIfam" id="TIGR02866">
    <property type="entry name" value="CoxB"/>
    <property type="match status" value="1"/>
</dbReference>
<keyword evidence="7 18" id="KW-0812">Transmembrane</keyword>
<keyword evidence="12 18" id="KW-0249">Electron transport</keyword>
<feature type="domain" description="Cytochrome oxidase subunit II copper A binding" evidence="20">
    <location>
        <begin position="92"/>
        <end position="224"/>
    </location>
</feature>
<evidence type="ECO:0000256" key="6">
    <source>
        <dbReference type="ARBA" id="ARBA00022660"/>
    </source>
</evidence>
<evidence type="ECO:0000256" key="1">
    <source>
        <dbReference type="ARBA" id="ARBA00004448"/>
    </source>
</evidence>
<dbReference type="PRINTS" id="PR01166">
    <property type="entry name" value="CYCOXIDASEII"/>
</dbReference>
<evidence type="ECO:0000256" key="13">
    <source>
        <dbReference type="ARBA" id="ARBA00022989"/>
    </source>
</evidence>
<protein>
    <recommendedName>
        <fullName evidence="4 18">Cytochrome c oxidase subunit 2</fullName>
    </recommendedName>
</protein>
<evidence type="ECO:0000256" key="17">
    <source>
        <dbReference type="ARBA" id="ARBA00049512"/>
    </source>
</evidence>
<dbReference type="InterPro" id="IPR045187">
    <property type="entry name" value="CcO_II"/>
</dbReference>
<dbReference type="CTD" id="4513"/>
<dbReference type="CDD" id="cd13912">
    <property type="entry name" value="CcO_II_C"/>
    <property type="match status" value="1"/>
</dbReference>
<dbReference type="InterPro" id="IPR034210">
    <property type="entry name" value="CcO_II_C"/>
</dbReference>
<comment type="cofactor">
    <cofactor evidence="18">
        <name>Cu cation</name>
        <dbReference type="ChEBI" id="CHEBI:23378"/>
    </cofactor>
    <text evidence="18">Binds a copper A center.</text>
</comment>
<comment type="function">
    <text evidence="18">Component of the cytochrome c oxidase, the last enzyme in the mitochondrial electron transport chain which drives oxidative phosphorylation. The respiratory chain contains 3 multisubunit complexes succinate dehydrogenase (complex II, CII), ubiquinol-cytochrome c oxidoreductase (cytochrome b-c1 complex, complex III, CIII) and cytochrome c oxidase (complex IV, CIV), that cooperate to transfer electrons derived from NADH and succinate to molecular oxygen, creating an electrochemical gradient over the inner membrane that drives transmembrane transport and the ATP synthase. Cytochrome c oxidase is the component of the respiratory chain that catalyzes the reduction of oxygen to water. Electrons originating from reduced cytochrome c in the intermembrane space (IMS) are transferred via the dinuclear copper A center (CU(A)) of subunit 2 and heme A of subunit 1 to the active site in subunit 1, a binuclear center (BNC) formed by heme A3 and copper B (CU(B)). The BNC reduces molecular oxygen to 2 water molecules using 4 electrons from cytochrome c in the IMS and 4 protons from the mitochondrial matrix.</text>
</comment>
<keyword evidence="14 18" id="KW-0186">Copper</keyword>
<dbReference type="GO" id="GO:0016491">
    <property type="term" value="F:oxidoreductase activity"/>
    <property type="evidence" value="ECO:0007669"/>
    <property type="project" value="InterPro"/>
</dbReference>
<evidence type="ECO:0000256" key="10">
    <source>
        <dbReference type="ARBA" id="ARBA00022842"/>
    </source>
</evidence>
<sequence length="224" mass="26652">MSTWKNINFQESNSPIMEQMIFFHDHTMMVIILIALLTLYMITNLIFNKFYSRMKMDNHEIEIMWTILPAIILIFIALPSLRILYMTEDNMLSTLLIKIKGHQWYWSYEYADFNKEFDSFMIPQEMSNNNMFRLLDVDNRLILPMKISTRLMLTSYDVIHSWTIPSMGVKMDAIPNRLNQTILYPQRPGIYYGQCSEICGVNHSFMPITLEIISLNDFMKWLKT</sequence>
<keyword evidence="6 18" id="KW-0679">Respiratory chain</keyword>
<dbReference type="FunFam" id="1.10.287.90:FF:000001">
    <property type="entry name" value="Cytochrome c oxidase subunit 2"/>
    <property type="match status" value="1"/>
</dbReference>
<dbReference type="RefSeq" id="YP_007026935.1">
    <property type="nucleotide sequence ID" value="NC_019663.1"/>
</dbReference>
<evidence type="ECO:0000256" key="12">
    <source>
        <dbReference type="ARBA" id="ARBA00022982"/>
    </source>
</evidence>
<name>K7QM71_9ACAR</name>
<evidence type="ECO:0000256" key="14">
    <source>
        <dbReference type="ARBA" id="ARBA00023008"/>
    </source>
</evidence>
<keyword evidence="9 18" id="KW-0999">Mitochondrion inner membrane</keyword>
<reference evidence="22" key="1">
    <citation type="journal article" date="2012" name="PLoS ONE">
        <title>The Mitochondrial Genomes of Nuttalliella namaqua (Ixodoidea: Nuttalliellidae) and Argas africolumbae (Ixodoidae: Argasidae): Estimation of Divergence Dates for the Major Tick Lineages and Reconstruction of Ancestral Blood-Feeding Characters.</title>
        <authorList>
            <person name="Mans B.J."/>
            <person name="de Klerk D."/>
            <person name="Pienaar R."/>
            <person name="de Castro M.H."/>
            <person name="Latif A.A."/>
        </authorList>
    </citation>
    <scope>NUCLEOTIDE SEQUENCE</scope>
</reference>
<comment type="similarity">
    <text evidence="2 18">Belongs to the cytochrome c oxidase subunit 2 family.</text>
</comment>
<keyword evidence="13 19" id="KW-1133">Transmembrane helix</keyword>
<proteinExistence type="inferred from homology"/>
<dbReference type="InterPro" id="IPR008972">
    <property type="entry name" value="Cupredoxin"/>
</dbReference>
<dbReference type="PROSITE" id="PS50857">
    <property type="entry name" value="COX2_CUA"/>
    <property type="match status" value="1"/>
</dbReference>
<evidence type="ECO:0000256" key="11">
    <source>
        <dbReference type="ARBA" id="ARBA00022967"/>
    </source>
</evidence>
<dbReference type="GO" id="GO:0005743">
    <property type="term" value="C:mitochondrial inner membrane"/>
    <property type="evidence" value="ECO:0007669"/>
    <property type="project" value="UniProtKB-SubCell"/>
</dbReference>
<dbReference type="GO" id="GO:0042773">
    <property type="term" value="P:ATP synthesis coupled electron transport"/>
    <property type="evidence" value="ECO:0007669"/>
    <property type="project" value="TreeGrafter"/>
</dbReference>
<dbReference type="Pfam" id="PF02790">
    <property type="entry name" value="COX2_TM"/>
    <property type="match status" value="1"/>
</dbReference>
<dbReference type="Pfam" id="PF00116">
    <property type="entry name" value="COX2"/>
    <property type="match status" value="1"/>
</dbReference>
<evidence type="ECO:0000256" key="5">
    <source>
        <dbReference type="ARBA" id="ARBA00022448"/>
    </source>
</evidence>
<dbReference type="InterPro" id="IPR002429">
    <property type="entry name" value="CcO_II-like_C"/>
</dbReference>
<evidence type="ECO:0000259" key="21">
    <source>
        <dbReference type="PROSITE" id="PS50999"/>
    </source>
</evidence>
<evidence type="ECO:0000256" key="18">
    <source>
        <dbReference type="RuleBase" id="RU000457"/>
    </source>
</evidence>
<keyword evidence="15 18" id="KW-0496">Mitochondrion</keyword>
<dbReference type="EMBL" id="JQ665719">
    <property type="protein sequence ID" value="AFV32080.1"/>
    <property type="molecule type" value="Genomic_DNA"/>
</dbReference>
<dbReference type="PANTHER" id="PTHR22888:SF9">
    <property type="entry name" value="CYTOCHROME C OXIDASE SUBUNIT 2"/>
    <property type="match status" value="1"/>
</dbReference>
<feature type="domain" description="Cytochrome oxidase subunit II transmembrane region profile" evidence="21">
    <location>
        <begin position="1"/>
        <end position="91"/>
    </location>
</feature>
<evidence type="ECO:0000259" key="20">
    <source>
        <dbReference type="PROSITE" id="PS50857"/>
    </source>
</evidence>
<geneLocation type="mitochondrion" evidence="22"/>
<feature type="transmembrane region" description="Helical" evidence="19">
    <location>
        <begin position="21"/>
        <end position="43"/>
    </location>
</feature>
<dbReference type="InterPro" id="IPR001505">
    <property type="entry name" value="Copper_CuA"/>
</dbReference>
<feature type="transmembrane region" description="Helical" evidence="19">
    <location>
        <begin position="63"/>
        <end position="85"/>
    </location>
</feature>
<evidence type="ECO:0000256" key="3">
    <source>
        <dbReference type="ARBA" id="ARBA00011164"/>
    </source>
</evidence>
<keyword evidence="5 18" id="KW-0813">Transport</keyword>
<dbReference type="InterPro" id="IPR011759">
    <property type="entry name" value="Cyt_c_oxidase_su2_TM_dom"/>
</dbReference>
<evidence type="ECO:0000256" key="2">
    <source>
        <dbReference type="ARBA" id="ARBA00007866"/>
    </source>
</evidence>
<evidence type="ECO:0000256" key="16">
    <source>
        <dbReference type="ARBA" id="ARBA00023136"/>
    </source>
</evidence>
<comment type="subcellular location">
    <subcellularLocation>
        <location evidence="1 18">Mitochondrion inner membrane</location>
        <topology evidence="1 18">Multi-pass membrane protein</topology>
    </subcellularLocation>
</comment>
<dbReference type="Gene3D" id="1.10.287.90">
    <property type="match status" value="1"/>
</dbReference>
<dbReference type="PROSITE" id="PS00078">
    <property type="entry name" value="COX2"/>
    <property type="match status" value="1"/>
</dbReference>
<evidence type="ECO:0000256" key="9">
    <source>
        <dbReference type="ARBA" id="ARBA00022792"/>
    </source>
</evidence>
<dbReference type="PROSITE" id="PS50999">
    <property type="entry name" value="COX2_TM"/>
    <property type="match status" value="1"/>
</dbReference>
<organism evidence="22">
    <name type="scientific">Nuttalliella namaqua</name>
    <dbReference type="NCBI Taxonomy" id="1029659"/>
    <lineage>
        <taxon>Eukaryota</taxon>
        <taxon>Metazoa</taxon>
        <taxon>Ecdysozoa</taxon>
        <taxon>Arthropoda</taxon>
        <taxon>Chelicerata</taxon>
        <taxon>Arachnida</taxon>
        <taxon>Acari</taxon>
        <taxon>Parasitiformes</taxon>
        <taxon>Ixodida</taxon>
        <taxon>Ixodoidea</taxon>
        <taxon>Nuttalliellidae</taxon>
        <taxon>Nuttalliella</taxon>
    </lineage>
</organism>
<comment type="catalytic activity">
    <reaction evidence="17">
        <text>4 Fe(II)-[cytochrome c] + O2 + 8 H(+)(in) = 4 Fe(III)-[cytochrome c] + 2 H2O + 4 H(+)(out)</text>
        <dbReference type="Rhea" id="RHEA:11436"/>
        <dbReference type="Rhea" id="RHEA-COMP:10350"/>
        <dbReference type="Rhea" id="RHEA-COMP:14399"/>
        <dbReference type="ChEBI" id="CHEBI:15377"/>
        <dbReference type="ChEBI" id="CHEBI:15378"/>
        <dbReference type="ChEBI" id="CHEBI:15379"/>
        <dbReference type="ChEBI" id="CHEBI:29033"/>
        <dbReference type="ChEBI" id="CHEBI:29034"/>
        <dbReference type="EC" id="7.1.1.9"/>
    </reaction>
    <physiologicalReaction direction="left-to-right" evidence="17">
        <dbReference type="Rhea" id="RHEA:11437"/>
    </physiologicalReaction>
</comment>
<dbReference type="InterPro" id="IPR036257">
    <property type="entry name" value="Cyt_c_oxidase_su2_TM_sf"/>
</dbReference>
<dbReference type="SUPFAM" id="SSF49503">
    <property type="entry name" value="Cupredoxins"/>
    <property type="match status" value="1"/>
</dbReference>
<evidence type="ECO:0000256" key="15">
    <source>
        <dbReference type="ARBA" id="ARBA00023128"/>
    </source>
</evidence>
<accession>K7QM71</accession>
<dbReference type="Gene3D" id="2.60.40.420">
    <property type="entry name" value="Cupredoxins - blue copper proteins"/>
    <property type="match status" value="1"/>
</dbReference>
<dbReference type="AlphaFoldDB" id="K7QM71"/>
<evidence type="ECO:0000256" key="8">
    <source>
        <dbReference type="ARBA" id="ARBA00022723"/>
    </source>
</evidence>
<evidence type="ECO:0000256" key="4">
    <source>
        <dbReference type="ARBA" id="ARBA00015946"/>
    </source>
</evidence>
<keyword evidence="8 18" id="KW-0479">Metal-binding</keyword>
<dbReference type="PANTHER" id="PTHR22888">
    <property type="entry name" value="CYTOCHROME C OXIDASE, SUBUNIT II"/>
    <property type="match status" value="1"/>
</dbReference>
<keyword evidence="10" id="KW-0460">Magnesium</keyword>
<dbReference type="GO" id="GO:0005507">
    <property type="term" value="F:copper ion binding"/>
    <property type="evidence" value="ECO:0007669"/>
    <property type="project" value="InterPro"/>
</dbReference>
<dbReference type="SUPFAM" id="SSF81464">
    <property type="entry name" value="Cytochrome c oxidase subunit II-like, transmembrane region"/>
    <property type="match status" value="1"/>
</dbReference>
<keyword evidence="11" id="KW-1278">Translocase</keyword>
<keyword evidence="16 18" id="KW-0472">Membrane</keyword>
<evidence type="ECO:0000313" key="22">
    <source>
        <dbReference type="EMBL" id="AFV32080.1"/>
    </source>
</evidence>
<evidence type="ECO:0000256" key="19">
    <source>
        <dbReference type="SAM" id="Phobius"/>
    </source>
</evidence>
<dbReference type="InterPro" id="IPR014222">
    <property type="entry name" value="Cyt_c_oxidase_su2"/>
</dbReference>
<dbReference type="GeneID" id="14050541"/>
<dbReference type="FunFam" id="2.60.40.420:FF:000001">
    <property type="entry name" value="Cytochrome c oxidase subunit 2"/>
    <property type="match status" value="1"/>
</dbReference>
<gene>
    <name evidence="22" type="primary">COX2</name>
</gene>
<dbReference type="GO" id="GO:0004129">
    <property type="term" value="F:cytochrome-c oxidase activity"/>
    <property type="evidence" value="ECO:0007669"/>
    <property type="project" value="UniProtKB-EC"/>
</dbReference>